<dbReference type="Proteomes" id="UP000242381">
    <property type="component" value="Unassembled WGS sequence"/>
</dbReference>
<evidence type="ECO:0000313" key="1">
    <source>
        <dbReference type="EMBL" id="ORE13948.1"/>
    </source>
</evidence>
<name>A0A1X0RPW8_RHIZD</name>
<dbReference type="EMBL" id="KV921500">
    <property type="protein sequence ID" value="ORE13948.1"/>
    <property type="molecule type" value="Genomic_DNA"/>
</dbReference>
<reference evidence="1 2" key="1">
    <citation type="journal article" date="2016" name="Proc. Natl. Acad. Sci. U.S.A.">
        <title>Lipid metabolic changes in an early divergent fungus govern the establishment of a mutualistic symbiosis with endobacteria.</title>
        <authorList>
            <person name="Lastovetsky O.A."/>
            <person name="Gaspar M.L."/>
            <person name="Mondo S.J."/>
            <person name="LaButti K.M."/>
            <person name="Sandor L."/>
            <person name="Grigoriev I.V."/>
            <person name="Henry S.A."/>
            <person name="Pawlowska T.E."/>
        </authorList>
    </citation>
    <scope>NUCLEOTIDE SEQUENCE [LARGE SCALE GENOMIC DNA]</scope>
    <source>
        <strain evidence="1 2">ATCC 11559</strain>
    </source>
</reference>
<protein>
    <submittedName>
        <fullName evidence="1">Uncharacterized protein</fullName>
    </submittedName>
</protein>
<proteinExistence type="predicted"/>
<gene>
    <name evidence="1" type="ORF">BCV71DRAFT_238863</name>
</gene>
<organism evidence="1 2">
    <name type="scientific">Rhizopus microsporus</name>
    <dbReference type="NCBI Taxonomy" id="58291"/>
    <lineage>
        <taxon>Eukaryota</taxon>
        <taxon>Fungi</taxon>
        <taxon>Fungi incertae sedis</taxon>
        <taxon>Mucoromycota</taxon>
        <taxon>Mucoromycotina</taxon>
        <taxon>Mucoromycetes</taxon>
        <taxon>Mucorales</taxon>
        <taxon>Mucorineae</taxon>
        <taxon>Rhizopodaceae</taxon>
        <taxon>Rhizopus</taxon>
    </lineage>
</organism>
<dbReference type="AlphaFoldDB" id="A0A1X0RPW8"/>
<sequence length="147" mass="17410">MIVKQPSKYFLPSYTIKVRLKRLRYYQKSCKNSDRRLPSERGFAILIGIMKIHHMYIVVQIAEFKAAYHVVLPSNSSNRDYAMSNMPRHGRNTQYLLISCQLEFSIWRMFYSDLGRSRPSIWPILITLKPPKILDEQGLPQYVPCRR</sequence>
<accession>A0A1X0RPW8</accession>
<evidence type="ECO:0000313" key="2">
    <source>
        <dbReference type="Proteomes" id="UP000242381"/>
    </source>
</evidence>